<dbReference type="EMBL" id="JAVRFJ010000006">
    <property type="protein sequence ID" value="MDT0567729.1"/>
    <property type="molecule type" value="Genomic_DNA"/>
</dbReference>
<keyword evidence="2" id="KW-1185">Reference proteome</keyword>
<name>A0ABU2YTT5_9ACTN</name>
<sequence>MAATNPRLVVVDNTGSRWVLSFRAFHDPRYCKINGFYPGL</sequence>
<reference evidence="1" key="1">
    <citation type="submission" date="2024-05" db="EMBL/GenBank/DDBJ databases">
        <title>30 novel species of actinomycetes from the DSMZ collection.</title>
        <authorList>
            <person name="Nouioui I."/>
        </authorList>
    </citation>
    <scope>NUCLEOTIDE SEQUENCE</scope>
    <source>
        <strain evidence="1">DSM 3412</strain>
    </source>
</reference>
<evidence type="ECO:0000313" key="1">
    <source>
        <dbReference type="EMBL" id="MDT0567729.1"/>
    </source>
</evidence>
<proteinExistence type="predicted"/>
<dbReference type="Proteomes" id="UP001180737">
    <property type="component" value="Unassembled WGS sequence"/>
</dbReference>
<gene>
    <name evidence="1" type="ORF">RM704_09655</name>
</gene>
<protein>
    <submittedName>
        <fullName evidence="1">Uncharacterized protein</fullName>
    </submittedName>
</protein>
<comment type="caution">
    <text evidence="1">The sequence shown here is derived from an EMBL/GenBank/DDBJ whole genome shotgun (WGS) entry which is preliminary data.</text>
</comment>
<accession>A0ABU2YTT5</accession>
<dbReference type="RefSeq" id="WP_311590487.1">
    <property type="nucleotide sequence ID" value="NZ_JAVRFJ010000006.1"/>
</dbReference>
<organism evidence="1 2">
    <name type="scientific">Streptomyces gottesmaniae</name>
    <dbReference type="NCBI Taxonomy" id="3075518"/>
    <lineage>
        <taxon>Bacteria</taxon>
        <taxon>Bacillati</taxon>
        <taxon>Actinomycetota</taxon>
        <taxon>Actinomycetes</taxon>
        <taxon>Kitasatosporales</taxon>
        <taxon>Streptomycetaceae</taxon>
        <taxon>Streptomyces</taxon>
    </lineage>
</organism>
<evidence type="ECO:0000313" key="2">
    <source>
        <dbReference type="Proteomes" id="UP001180737"/>
    </source>
</evidence>